<dbReference type="PRINTS" id="PR00081">
    <property type="entry name" value="GDHRDH"/>
</dbReference>
<dbReference type="InterPro" id="IPR036291">
    <property type="entry name" value="NAD(P)-bd_dom_sf"/>
</dbReference>
<comment type="similarity">
    <text evidence="1">Belongs to the short-chain dehydrogenases/reductases (SDR) family.</text>
</comment>
<dbReference type="PANTHER" id="PTHR43544">
    <property type="entry name" value="SHORT-CHAIN DEHYDROGENASE/REDUCTASE"/>
    <property type="match status" value="1"/>
</dbReference>
<dbReference type="EMBL" id="UIGY01000152">
    <property type="protein sequence ID" value="SUZ11862.1"/>
    <property type="molecule type" value="Genomic_DNA"/>
</dbReference>
<dbReference type="OrthoDB" id="5296at2759"/>
<dbReference type="AlphaFoldDB" id="A0A381LEE2"/>
<dbReference type="GO" id="GO:0005737">
    <property type="term" value="C:cytoplasm"/>
    <property type="evidence" value="ECO:0007669"/>
    <property type="project" value="TreeGrafter"/>
</dbReference>
<dbReference type="GO" id="GO:0016491">
    <property type="term" value="F:oxidoreductase activity"/>
    <property type="evidence" value="ECO:0007669"/>
    <property type="project" value="TreeGrafter"/>
</dbReference>
<protein>
    <submittedName>
        <fullName evidence="2">Bgt-4537</fullName>
    </submittedName>
</protein>
<evidence type="ECO:0000256" key="1">
    <source>
        <dbReference type="ARBA" id="ARBA00006484"/>
    </source>
</evidence>
<organism evidence="2">
    <name type="scientific">Blumeria graminis f. sp. tritici 96224</name>
    <dbReference type="NCBI Taxonomy" id="1268274"/>
    <lineage>
        <taxon>Eukaryota</taxon>
        <taxon>Fungi</taxon>
        <taxon>Dikarya</taxon>
        <taxon>Ascomycota</taxon>
        <taxon>Pezizomycotina</taxon>
        <taxon>Leotiomycetes</taxon>
        <taxon>Erysiphales</taxon>
        <taxon>Erysiphaceae</taxon>
        <taxon>Blumeria</taxon>
    </lineage>
</organism>
<dbReference type="PANTHER" id="PTHR43544:SF12">
    <property type="entry name" value="NAD(P)-BINDING ROSSMANN-FOLD SUPERFAMILY PROTEIN"/>
    <property type="match status" value="1"/>
</dbReference>
<dbReference type="Pfam" id="PF00106">
    <property type="entry name" value="adh_short"/>
    <property type="match status" value="1"/>
</dbReference>
<name>A0A381LEE2_BLUGR</name>
<dbReference type="Gene3D" id="3.40.50.720">
    <property type="entry name" value="NAD(P)-binding Rossmann-like Domain"/>
    <property type="match status" value="1"/>
</dbReference>
<reference evidence="2" key="1">
    <citation type="submission" date="2018-07" db="EMBL/GenBank/DDBJ databases">
        <authorList>
            <person name="Quirk P.G."/>
            <person name="Krulwich T.A."/>
        </authorList>
    </citation>
    <scope>NUCLEOTIDE SEQUENCE</scope>
    <source>
        <strain evidence="2">96224</strain>
    </source>
</reference>
<sequence>MAWSLVTPASRGIGFHLTRHLLSTTQIPVLATARKDLASVEAALVAGLSAAAAARLTLVQVDLTDEGSIAAAAATARTRFAKTRLRRAFCLPGQLWAERAPRQLDAAQLHATFALNTIAPLLLIKHFSAFLPATAVAATPAVWLNMSARVGSTTDNRLGGWYSYRASKAAVNSVTKTFDLHLQARCGPHAMAMSYHPGTVKTDLSKNYWDTLPPEKLFSPEFAVGKMTEVVDNLDVDGRGKCYDWRGEVIPP</sequence>
<dbReference type="InterPro" id="IPR002347">
    <property type="entry name" value="SDR_fam"/>
</dbReference>
<proteinExistence type="inferred from homology"/>
<gene>
    <name evidence="2" type="ORF">BGT96224V2_LOCUS5028</name>
</gene>
<dbReference type="SUPFAM" id="SSF51735">
    <property type="entry name" value="NAD(P)-binding Rossmann-fold domains"/>
    <property type="match status" value="1"/>
</dbReference>
<accession>A0A381LEE2</accession>
<dbReference type="InterPro" id="IPR051468">
    <property type="entry name" value="Fungal_SecMetab_SDRs"/>
</dbReference>
<evidence type="ECO:0000313" key="2">
    <source>
        <dbReference type="EMBL" id="SUZ11862.1"/>
    </source>
</evidence>